<evidence type="ECO:0000256" key="1">
    <source>
        <dbReference type="ARBA" id="ARBA00009518"/>
    </source>
</evidence>
<keyword evidence="6 13" id="KW-0227">DNA damage</keyword>
<keyword evidence="16" id="KW-1185">Reference proteome</keyword>
<sequence length="169" mass="17570">MLGIDPGSRVTGFAVVETHGGALYPVGFGVIRPAAGEMAARLAEIFAGVARVVAELRPEALAIESVFLARNAQSALKLGQARGAAICAAAQAGLPVFEYAPRAVKLAVVGSGRADKTQVQHMMRQILRIEEPLAADAADALAVAVCHSHTEQTRGYSSRRLAAAQDAAR</sequence>
<dbReference type="Proteomes" id="UP000010809">
    <property type="component" value="Chromosome"/>
</dbReference>
<evidence type="ECO:0000313" key="15">
    <source>
        <dbReference type="EMBL" id="AGA35012.1"/>
    </source>
</evidence>
<dbReference type="PANTHER" id="PTHR30194:SF3">
    <property type="entry name" value="CROSSOVER JUNCTION ENDODEOXYRIBONUCLEASE RUVC"/>
    <property type="match status" value="1"/>
</dbReference>
<dbReference type="PRINTS" id="PR00696">
    <property type="entry name" value="RSOLVASERUVC"/>
</dbReference>
<evidence type="ECO:0000256" key="13">
    <source>
        <dbReference type="HAMAP-Rule" id="MF_00034"/>
    </source>
</evidence>
<comment type="subcellular location">
    <subcellularLocation>
        <location evidence="13">Cytoplasm</location>
    </subcellularLocation>
</comment>
<dbReference type="InterPro" id="IPR020563">
    <property type="entry name" value="X-over_junc_endoDNase_Mg_BS"/>
</dbReference>
<evidence type="ECO:0000313" key="16">
    <source>
        <dbReference type="Proteomes" id="UP000010809"/>
    </source>
</evidence>
<dbReference type="PROSITE" id="PS01321">
    <property type="entry name" value="RUVC"/>
    <property type="match status" value="1"/>
</dbReference>
<dbReference type="HAMAP" id="MF_00034">
    <property type="entry name" value="RuvC"/>
    <property type="match status" value="1"/>
</dbReference>
<dbReference type="AlphaFoldDB" id="L0E187"/>
<evidence type="ECO:0000256" key="6">
    <source>
        <dbReference type="ARBA" id="ARBA00022763"/>
    </source>
</evidence>
<keyword evidence="4 13" id="KW-0479">Metal-binding</keyword>
<dbReference type="GO" id="GO:0006281">
    <property type="term" value="P:DNA repair"/>
    <property type="evidence" value="ECO:0007669"/>
    <property type="project" value="UniProtKB-UniRule"/>
</dbReference>
<dbReference type="GO" id="GO:0048476">
    <property type="term" value="C:Holliday junction resolvase complex"/>
    <property type="evidence" value="ECO:0007669"/>
    <property type="project" value="UniProtKB-UniRule"/>
</dbReference>
<evidence type="ECO:0000256" key="8">
    <source>
        <dbReference type="ARBA" id="ARBA00022842"/>
    </source>
</evidence>
<dbReference type="KEGG" id="tni:TVNIR_3376"/>
<dbReference type="STRING" id="1255043.TVNIR_3376"/>
<feature type="active site" evidence="13">
    <location>
        <position position="64"/>
    </location>
</feature>
<dbReference type="FunFam" id="3.30.420.10:FF:000002">
    <property type="entry name" value="Crossover junction endodeoxyribonuclease RuvC"/>
    <property type="match status" value="1"/>
</dbReference>
<comment type="catalytic activity">
    <reaction evidence="12 13">
        <text>Endonucleolytic cleavage at a junction such as a reciprocal single-stranded crossover between two homologous DNA duplexes (Holliday junction).</text>
        <dbReference type="EC" id="3.1.21.10"/>
    </reaction>
</comment>
<dbReference type="GO" id="GO:0003677">
    <property type="term" value="F:DNA binding"/>
    <property type="evidence" value="ECO:0007669"/>
    <property type="project" value="UniProtKB-KW"/>
</dbReference>
<evidence type="ECO:0000256" key="9">
    <source>
        <dbReference type="ARBA" id="ARBA00023125"/>
    </source>
</evidence>
<proteinExistence type="inferred from homology"/>
<comment type="cofactor">
    <cofactor evidence="13">
        <name>Mg(2+)</name>
        <dbReference type="ChEBI" id="CHEBI:18420"/>
    </cofactor>
    <text evidence="13">Binds 2 Mg(2+) ion per subunit.</text>
</comment>
<evidence type="ECO:0000256" key="14">
    <source>
        <dbReference type="NCBIfam" id="TIGR00228"/>
    </source>
</evidence>
<reference evidence="15" key="1">
    <citation type="submission" date="2015-12" db="EMBL/GenBank/DDBJ databases">
        <authorList>
            <person name="Tikhonova T.V."/>
            <person name="Pavlov A.R."/>
            <person name="Beletsky A.V."/>
            <person name="Mardanov A.V."/>
            <person name="Sorokin D.Y."/>
            <person name="Ravin N.V."/>
            <person name="Popov V.O."/>
        </authorList>
    </citation>
    <scope>NUCLEOTIDE SEQUENCE</scope>
    <source>
        <strain evidence="15">DSM 14787</strain>
    </source>
</reference>
<dbReference type="GO" id="GO:0006310">
    <property type="term" value="P:DNA recombination"/>
    <property type="evidence" value="ECO:0007669"/>
    <property type="project" value="UniProtKB-UniRule"/>
</dbReference>
<keyword evidence="5 13" id="KW-0255">Endonuclease</keyword>
<feature type="active site" evidence="13">
    <location>
        <position position="5"/>
    </location>
</feature>
<evidence type="ECO:0000256" key="12">
    <source>
        <dbReference type="ARBA" id="ARBA00029354"/>
    </source>
</evidence>
<feature type="binding site" evidence="13">
    <location>
        <position position="136"/>
    </location>
    <ligand>
        <name>Mg(2+)</name>
        <dbReference type="ChEBI" id="CHEBI:18420"/>
        <label>1</label>
    </ligand>
</feature>
<name>L0E187_THIND</name>
<dbReference type="NCBIfam" id="TIGR00228">
    <property type="entry name" value="ruvC"/>
    <property type="match status" value="1"/>
</dbReference>
<keyword evidence="8 13" id="KW-0460">Magnesium</keyword>
<keyword evidence="3 13" id="KW-0540">Nuclease</keyword>
<feature type="binding site" evidence="13">
    <location>
        <position position="64"/>
    </location>
    <ligand>
        <name>Mg(2+)</name>
        <dbReference type="ChEBI" id="CHEBI:18420"/>
        <label>2</label>
    </ligand>
</feature>
<comment type="similarity">
    <text evidence="1 13">Belongs to the RuvC family.</text>
</comment>
<evidence type="ECO:0000256" key="3">
    <source>
        <dbReference type="ARBA" id="ARBA00022722"/>
    </source>
</evidence>
<dbReference type="InterPro" id="IPR012337">
    <property type="entry name" value="RNaseH-like_sf"/>
</dbReference>
<gene>
    <name evidence="15" type="primary">ruvC [H]</name>
    <name evidence="13" type="synonym">ruvC</name>
    <name evidence="15" type="ordered locus">TVNIR_3376</name>
</gene>
<dbReference type="PATRIC" id="fig|1255043.3.peg.3406"/>
<organism evidence="15 16">
    <name type="scientific">Thioalkalivibrio nitratireducens (strain DSM 14787 / UNIQEM 213 / ALEN2)</name>
    <dbReference type="NCBI Taxonomy" id="1255043"/>
    <lineage>
        <taxon>Bacteria</taxon>
        <taxon>Pseudomonadati</taxon>
        <taxon>Pseudomonadota</taxon>
        <taxon>Gammaproteobacteria</taxon>
        <taxon>Chromatiales</taxon>
        <taxon>Ectothiorhodospiraceae</taxon>
        <taxon>Thioalkalivibrio</taxon>
    </lineage>
</organism>
<dbReference type="InterPro" id="IPR002176">
    <property type="entry name" value="X-over_junc_endoDNase_RuvC"/>
</dbReference>
<keyword evidence="7 13" id="KW-0378">Hydrolase</keyword>
<dbReference type="PANTHER" id="PTHR30194">
    <property type="entry name" value="CROSSOVER JUNCTION ENDODEOXYRIBONUCLEASE RUVC"/>
    <property type="match status" value="1"/>
</dbReference>
<comment type="function">
    <text evidence="13">The RuvA-RuvB-RuvC complex processes Holliday junction (HJ) DNA during genetic recombination and DNA repair. Endonuclease that resolves HJ intermediates. Cleaves cruciform DNA by making single-stranded nicks across the HJ at symmetrical positions within the homologous arms, yielding a 5'-phosphate and a 3'-hydroxyl group; requires a central core of homology in the junction. The consensus cleavage sequence is 5'-(A/T)TT(C/G)-3'. Cleavage occurs on the 3'-side of the TT dinucleotide at the point of strand exchange. HJ branch migration catalyzed by RuvA-RuvB allows RuvC to scan DNA until it finds its consensus sequence, where it cleaves and resolves the cruciform DNA.</text>
</comment>
<dbReference type="CDD" id="cd16962">
    <property type="entry name" value="RuvC"/>
    <property type="match status" value="1"/>
</dbReference>
<dbReference type="GO" id="GO:0008821">
    <property type="term" value="F:crossover junction DNA endonuclease activity"/>
    <property type="evidence" value="ECO:0007669"/>
    <property type="project" value="UniProtKB-UniRule"/>
</dbReference>
<feature type="active site" evidence="13">
    <location>
        <position position="136"/>
    </location>
</feature>
<keyword evidence="2 13" id="KW-0963">Cytoplasm</keyword>
<dbReference type="SUPFAM" id="SSF53098">
    <property type="entry name" value="Ribonuclease H-like"/>
    <property type="match status" value="1"/>
</dbReference>
<dbReference type="InterPro" id="IPR036397">
    <property type="entry name" value="RNaseH_sf"/>
</dbReference>
<dbReference type="HOGENOM" id="CLU_091257_3_1_6"/>
<keyword evidence="10 13" id="KW-0233">DNA recombination</keyword>
<evidence type="ECO:0000256" key="11">
    <source>
        <dbReference type="ARBA" id="ARBA00023204"/>
    </source>
</evidence>
<evidence type="ECO:0000256" key="2">
    <source>
        <dbReference type="ARBA" id="ARBA00022490"/>
    </source>
</evidence>
<keyword evidence="9 13" id="KW-0238">DNA-binding</keyword>
<dbReference type="EC" id="3.1.21.10" evidence="13 14"/>
<dbReference type="Gene3D" id="3.30.420.10">
    <property type="entry name" value="Ribonuclease H-like superfamily/Ribonuclease H"/>
    <property type="match status" value="1"/>
</dbReference>
<evidence type="ECO:0000256" key="7">
    <source>
        <dbReference type="ARBA" id="ARBA00022801"/>
    </source>
</evidence>
<evidence type="ECO:0000256" key="4">
    <source>
        <dbReference type="ARBA" id="ARBA00022723"/>
    </source>
</evidence>
<dbReference type="Pfam" id="PF02075">
    <property type="entry name" value="RuvC"/>
    <property type="match status" value="1"/>
</dbReference>
<feature type="binding site" evidence="13">
    <location>
        <position position="5"/>
    </location>
    <ligand>
        <name>Mg(2+)</name>
        <dbReference type="ChEBI" id="CHEBI:18420"/>
        <label>1</label>
    </ligand>
</feature>
<dbReference type="EMBL" id="CP003989">
    <property type="protein sequence ID" value="AGA35012.1"/>
    <property type="molecule type" value="Genomic_DNA"/>
</dbReference>
<dbReference type="GO" id="GO:0000287">
    <property type="term" value="F:magnesium ion binding"/>
    <property type="evidence" value="ECO:0007669"/>
    <property type="project" value="UniProtKB-UniRule"/>
</dbReference>
<comment type="subunit">
    <text evidence="13">Homodimer which binds Holliday junction (HJ) DNA. The HJ becomes 2-fold symmetrical on binding to RuvC with unstacked arms; it has a different conformation from HJ DNA in complex with RuvA. In the full resolvosome a probable DNA-RuvA(4)-RuvB(12)-RuvC(2) complex forms which resolves the HJ.</text>
</comment>
<evidence type="ECO:0000256" key="5">
    <source>
        <dbReference type="ARBA" id="ARBA00022759"/>
    </source>
</evidence>
<dbReference type="eggNOG" id="COG0817">
    <property type="taxonomic scope" value="Bacteria"/>
</dbReference>
<accession>L0E187</accession>
<evidence type="ECO:0000256" key="10">
    <source>
        <dbReference type="ARBA" id="ARBA00023172"/>
    </source>
</evidence>
<dbReference type="GO" id="GO:0005737">
    <property type="term" value="C:cytoplasm"/>
    <property type="evidence" value="ECO:0007669"/>
    <property type="project" value="UniProtKB-SubCell"/>
</dbReference>
<keyword evidence="11 13" id="KW-0234">DNA repair</keyword>
<protein>
    <recommendedName>
        <fullName evidence="13 14">Crossover junction endodeoxyribonuclease RuvC</fullName>
        <ecNumber evidence="13 14">3.1.21.10</ecNumber>
    </recommendedName>
    <alternativeName>
        <fullName evidence="13">Holliday junction nuclease RuvC</fullName>
    </alternativeName>
    <alternativeName>
        <fullName evidence="13">Holliday junction resolvase RuvC</fullName>
    </alternativeName>
</protein>